<name>A0A820CD93_9BILA</name>
<accession>A0A820CD93</accession>
<dbReference type="AlphaFoldDB" id="A0A820CD93"/>
<proteinExistence type="predicted"/>
<comment type="caution">
    <text evidence="1">The sequence shown here is derived from an EMBL/GenBank/DDBJ whole genome shotgun (WGS) entry which is preliminary data.</text>
</comment>
<evidence type="ECO:0000313" key="2">
    <source>
        <dbReference type="Proteomes" id="UP000663836"/>
    </source>
</evidence>
<feature type="non-terminal residue" evidence="1">
    <location>
        <position position="1"/>
    </location>
</feature>
<protein>
    <submittedName>
        <fullName evidence="1">Uncharacterized protein</fullName>
    </submittedName>
</protein>
<dbReference type="EMBL" id="CAJOBD010017063">
    <property type="protein sequence ID" value="CAF4219569.1"/>
    <property type="molecule type" value="Genomic_DNA"/>
</dbReference>
<gene>
    <name evidence="1" type="ORF">JBS370_LOCUS37379</name>
</gene>
<sequence>MVVHRRCQSKVGNYCGYQGNPLELYQIWKAKHKSNRDYNYQYNGDLCEIYSKVYRSDRPNHIKKEVIRRRSRINQSNTTSAFNINEIQFLQQLGFGMTGK</sequence>
<reference evidence="1" key="1">
    <citation type="submission" date="2021-02" db="EMBL/GenBank/DDBJ databases">
        <authorList>
            <person name="Nowell W R."/>
        </authorList>
    </citation>
    <scope>NUCLEOTIDE SEQUENCE</scope>
</reference>
<evidence type="ECO:0000313" key="1">
    <source>
        <dbReference type="EMBL" id="CAF4219569.1"/>
    </source>
</evidence>
<organism evidence="1 2">
    <name type="scientific">Rotaria sordida</name>
    <dbReference type="NCBI Taxonomy" id="392033"/>
    <lineage>
        <taxon>Eukaryota</taxon>
        <taxon>Metazoa</taxon>
        <taxon>Spiralia</taxon>
        <taxon>Gnathifera</taxon>
        <taxon>Rotifera</taxon>
        <taxon>Eurotatoria</taxon>
        <taxon>Bdelloidea</taxon>
        <taxon>Philodinida</taxon>
        <taxon>Philodinidae</taxon>
        <taxon>Rotaria</taxon>
    </lineage>
</organism>
<dbReference type="Proteomes" id="UP000663836">
    <property type="component" value="Unassembled WGS sequence"/>
</dbReference>